<evidence type="ECO:0000313" key="3">
    <source>
        <dbReference type="Proteomes" id="UP000001514"/>
    </source>
</evidence>
<proteinExistence type="predicted"/>
<dbReference type="InParanoid" id="D8S7V6"/>
<dbReference type="AlphaFoldDB" id="D8S7V6"/>
<sequence length="253" mass="28541">MGTSSITWLGNQEWYLQARMEKRHWKRLAAAGLSLLLLRVAYDAILFFSPLIISTMLCVLSFRRLGLLLEECRPQLVENPEESQGSGSGRLEKSGGLEKSYRHFQKLAVRPVIVEEVVVKERQEGRDSSEDEETMVVQAGRDSSGDEVEQAVQSSSDEEDDVTSAMDDSDFGRNSSSSSEIDRYMSLFVEESDDPEVVEERASSSDGVDGQESIPRAVFLPARRKHFLSDVLFLPALFRVTRRLLMRAFFATF</sequence>
<dbReference type="Gramene" id="EFJ19418">
    <property type="protein sequence ID" value="EFJ19418"/>
    <property type="gene ID" value="SELMODRAFT_419109"/>
</dbReference>
<name>D8S7V6_SELML</name>
<dbReference type="EMBL" id="GL377606">
    <property type="protein sequence ID" value="EFJ19418.1"/>
    <property type="molecule type" value="Genomic_DNA"/>
</dbReference>
<dbReference type="KEGG" id="smo:SELMODRAFT_419109"/>
<feature type="region of interest" description="Disordered" evidence="1">
    <location>
        <begin position="122"/>
        <end position="178"/>
    </location>
</feature>
<dbReference type="HOGENOM" id="CLU_1153357_0_0_1"/>
<evidence type="ECO:0000313" key="2">
    <source>
        <dbReference type="EMBL" id="EFJ19418.1"/>
    </source>
</evidence>
<organism evidence="3">
    <name type="scientific">Selaginella moellendorffii</name>
    <name type="common">Spikemoss</name>
    <dbReference type="NCBI Taxonomy" id="88036"/>
    <lineage>
        <taxon>Eukaryota</taxon>
        <taxon>Viridiplantae</taxon>
        <taxon>Streptophyta</taxon>
        <taxon>Embryophyta</taxon>
        <taxon>Tracheophyta</taxon>
        <taxon>Lycopodiopsida</taxon>
        <taxon>Selaginellales</taxon>
        <taxon>Selaginellaceae</taxon>
        <taxon>Selaginella</taxon>
    </lineage>
</organism>
<evidence type="ECO:0000256" key="1">
    <source>
        <dbReference type="SAM" id="MobiDB-lite"/>
    </source>
</evidence>
<dbReference type="Proteomes" id="UP000001514">
    <property type="component" value="Unassembled WGS sequence"/>
</dbReference>
<protein>
    <submittedName>
        <fullName evidence="2">Uncharacterized protein</fullName>
    </submittedName>
</protein>
<keyword evidence="3" id="KW-1185">Reference proteome</keyword>
<feature type="region of interest" description="Disordered" evidence="1">
    <location>
        <begin position="192"/>
        <end position="211"/>
    </location>
</feature>
<reference evidence="2 3" key="1">
    <citation type="journal article" date="2011" name="Science">
        <title>The Selaginella genome identifies genetic changes associated with the evolution of vascular plants.</title>
        <authorList>
            <person name="Banks J.A."/>
            <person name="Nishiyama T."/>
            <person name="Hasebe M."/>
            <person name="Bowman J.L."/>
            <person name="Gribskov M."/>
            <person name="dePamphilis C."/>
            <person name="Albert V.A."/>
            <person name="Aono N."/>
            <person name="Aoyama T."/>
            <person name="Ambrose B.A."/>
            <person name="Ashton N.W."/>
            <person name="Axtell M.J."/>
            <person name="Barker E."/>
            <person name="Barker M.S."/>
            <person name="Bennetzen J.L."/>
            <person name="Bonawitz N.D."/>
            <person name="Chapple C."/>
            <person name="Cheng C."/>
            <person name="Correa L.G."/>
            <person name="Dacre M."/>
            <person name="DeBarry J."/>
            <person name="Dreyer I."/>
            <person name="Elias M."/>
            <person name="Engstrom E.M."/>
            <person name="Estelle M."/>
            <person name="Feng L."/>
            <person name="Finet C."/>
            <person name="Floyd S.K."/>
            <person name="Frommer W.B."/>
            <person name="Fujita T."/>
            <person name="Gramzow L."/>
            <person name="Gutensohn M."/>
            <person name="Harholt J."/>
            <person name="Hattori M."/>
            <person name="Heyl A."/>
            <person name="Hirai T."/>
            <person name="Hiwatashi Y."/>
            <person name="Ishikawa M."/>
            <person name="Iwata M."/>
            <person name="Karol K.G."/>
            <person name="Koehler B."/>
            <person name="Kolukisaoglu U."/>
            <person name="Kubo M."/>
            <person name="Kurata T."/>
            <person name="Lalonde S."/>
            <person name="Li K."/>
            <person name="Li Y."/>
            <person name="Litt A."/>
            <person name="Lyons E."/>
            <person name="Manning G."/>
            <person name="Maruyama T."/>
            <person name="Michael T.P."/>
            <person name="Mikami K."/>
            <person name="Miyazaki S."/>
            <person name="Morinaga S."/>
            <person name="Murata T."/>
            <person name="Mueller-Roeber B."/>
            <person name="Nelson D.R."/>
            <person name="Obara M."/>
            <person name="Oguri Y."/>
            <person name="Olmstead R.G."/>
            <person name="Onodera N."/>
            <person name="Petersen B.L."/>
            <person name="Pils B."/>
            <person name="Prigge M."/>
            <person name="Rensing S.A."/>
            <person name="Riano-Pachon D.M."/>
            <person name="Roberts A.W."/>
            <person name="Sato Y."/>
            <person name="Scheller H.V."/>
            <person name="Schulz B."/>
            <person name="Schulz C."/>
            <person name="Shakirov E.V."/>
            <person name="Shibagaki N."/>
            <person name="Shinohara N."/>
            <person name="Shippen D.E."/>
            <person name="Soerensen I."/>
            <person name="Sotooka R."/>
            <person name="Sugimoto N."/>
            <person name="Sugita M."/>
            <person name="Sumikawa N."/>
            <person name="Tanurdzic M."/>
            <person name="Theissen G."/>
            <person name="Ulvskov P."/>
            <person name="Wakazuki S."/>
            <person name="Weng J.K."/>
            <person name="Willats W.W."/>
            <person name="Wipf D."/>
            <person name="Wolf P.G."/>
            <person name="Yang L."/>
            <person name="Zimmer A.D."/>
            <person name="Zhu Q."/>
            <person name="Mitros T."/>
            <person name="Hellsten U."/>
            <person name="Loque D."/>
            <person name="Otillar R."/>
            <person name="Salamov A."/>
            <person name="Schmutz J."/>
            <person name="Shapiro H."/>
            <person name="Lindquist E."/>
            <person name="Lucas S."/>
            <person name="Rokhsar D."/>
            <person name="Grigoriev I.V."/>
        </authorList>
    </citation>
    <scope>NUCLEOTIDE SEQUENCE [LARGE SCALE GENOMIC DNA]</scope>
</reference>
<accession>D8S7V6</accession>
<gene>
    <name evidence="2" type="ORF">SELMODRAFT_419109</name>
</gene>